<comment type="caution">
    <text evidence="1">The sequence shown here is derived from an EMBL/GenBank/DDBJ whole genome shotgun (WGS) entry which is preliminary data.</text>
</comment>
<keyword evidence="2" id="KW-1185">Reference proteome</keyword>
<accession>A0AAN4VW31</accession>
<dbReference type="EMBL" id="BQKE01000001">
    <property type="protein sequence ID" value="GJM59865.1"/>
    <property type="molecule type" value="Genomic_DNA"/>
</dbReference>
<organism evidence="1 2">
    <name type="scientific">Persicobacter diffluens</name>
    <dbReference type="NCBI Taxonomy" id="981"/>
    <lineage>
        <taxon>Bacteria</taxon>
        <taxon>Pseudomonadati</taxon>
        <taxon>Bacteroidota</taxon>
        <taxon>Cytophagia</taxon>
        <taxon>Cytophagales</taxon>
        <taxon>Persicobacteraceae</taxon>
        <taxon>Persicobacter</taxon>
    </lineage>
</organism>
<dbReference type="Proteomes" id="UP001310022">
    <property type="component" value="Unassembled WGS sequence"/>
</dbReference>
<evidence type="ECO:0000313" key="1">
    <source>
        <dbReference type="EMBL" id="GJM59865.1"/>
    </source>
</evidence>
<dbReference type="AlphaFoldDB" id="A0AAN4VW31"/>
<sequence>MLVWEKLTRIAHLLGLGADQGVFDQFAIVVFDGPKLGKLLSLPSLALLEKTRNRNLPLHFYRLAARGGFEHA</sequence>
<reference evidence="1 2" key="1">
    <citation type="submission" date="2021-12" db="EMBL/GenBank/DDBJ databases">
        <title>Genome sequencing of bacteria with rrn-lacking chromosome and rrn-plasmid.</title>
        <authorList>
            <person name="Anda M."/>
            <person name="Iwasaki W."/>
        </authorList>
    </citation>
    <scope>NUCLEOTIDE SEQUENCE [LARGE SCALE GENOMIC DNA]</scope>
    <source>
        <strain evidence="1 2">NBRC 15940</strain>
    </source>
</reference>
<protein>
    <submittedName>
        <fullName evidence="1">Uncharacterized protein</fullName>
    </submittedName>
</protein>
<gene>
    <name evidence="1" type="ORF">PEDI_04170</name>
</gene>
<name>A0AAN4VW31_9BACT</name>
<evidence type="ECO:0000313" key="2">
    <source>
        <dbReference type="Proteomes" id="UP001310022"/>
    </source>
</evidence>
<proteinExistence type="predicted"/>